<dbReference type="AlphaFoldDB" id="A0A1R2B9M9"/>
<keyword evidence="2 4" id="KW-0863">Zinc-finger</keyword>
<keyword evidence="5" id="KW-1133">Transmembrane helix</keyword>
<protein>
    <recommendedName>
        <fullName evidence="7">RING-type domain-containing protein</fullName>
    </recommendedName>
</protein>
<dbReference type="Gene3D" id="3.30.40.10">
    <property type="entry name" value="Zinc/RING finger domain, C3HC4 (zinc finger)"/>
    <property type="match status" value="1"/>
</dbReference>
<evidence type="ECO:0000256" key="2">
    <source>
        <dbReference type="ARBA" id="ARBA00022771"/>
    </source>
</evidence>
<evidence type="ECO:0000256" key="4">
    <source>
        <dbReference type="PROSITE-ProRule" id="PRU00175"/>
    </source>
</evidence>
<dbReference type="GO" id="GO:0008270">
    <property type="term" value="F:zinc ion binding"/>
    <property type="evidence" value="ECO:0007669"/>
    <property type="project" value="UniProtKB-KW"/>
</dbReference>
<organism evidence="8 9">
    <name type="scientific">Stentor coeruleus</name>
    <dbReference type="NCBI Taxonomy" id="5963"/>
    <lineage>
        <taxon>Eukaryota</taxon>
        <taxon>Sar</taxon>
        <taxon>Alveolata</taxon>
        <taxon>Ciliophora</taxon>
        <taxon>Postciliodesmatophora</taxon>
        <taxon>Heterotrichea</taxon>
        <taxon>Heterotrichida</taxon>
        <taxon>Stentoridae</taxon>
        <taxon>Stentor</taxon>
    </lineage>
</organism>
<name>A0A1R2B9M9_9CILI</name>
<feature type="chain" id="PRO_5013068402" description="RING-type domain-containing protein" evidence="6">
    <location>
        <begin position="17"/>
        <end position="330"/>
    </location>
</feature>
<keyword evidence="5" id="KW-0812">Transmembrane</keyword>
<evidence type="ECO:0000256" key="5">
    <source>
        <dbReference type="SAM" id="Phobius"/>
    </source>
</evidence>
<evidence type="ECO:0000256" key="1">
    <source>
        <dbReference type="ARBA" id="ARBA00022723"/>
    </source>
</evidence>
<feature type="signal peptide" evidence="6">
    <location>
        <begin position="1"/>
        <end position="16"/>
    </location>
</feature>
<dbReference type="PROSITE" id="PS50089">
    <property type="entry name" value="ZF_RING_2"/>
    <property type="match status" value="1"/>
</dbReference>
<dbReference type="InterPro" id="IPR013083">
    <property type="entry name" value="Znf_RING/FYVE/PHD"/>
</dbReference>
<dbReference type="PANTHER" id="PTHR45969">
    <property type="entry name" value="RING ZINC FINGER PROTEIN-RELATED"/>
    <property type="match status" value="1"/>
</dbReference>
<keyword evidence="5" id="KW-0472">Membrane</keyword>
<evidence type="ECO:0000259" key="7">
    <source>
        <dbReference type="PROSITE" id="PS50089"/>
    </source>
</evidence>
<keyword evidence="3" id="KW-0862">Zinc</keyword>
<feature type="transmembrane region" description="Helical" evidence="5">
    <location>
        <begin position="201"/>
        <end position="225"/>
    </location>
</feature>
<evidence type="ECO:0000256" key="3">
    <source>
        <dbReference type="ARBA" id="ARBA00022833"/>
    </source>
</evidence>
<evidence type="ECO:0000256" key="6">
    <source>
        <dbReference type="SAM" id="SignalP"/>
    </source>
</evidence>
<dbReference type="OrthoDB" id="8062037at2759"/>
<dbReference type="EMBL" id="MPUH01000819">
    <property type="protein sequence ID" value="OMJ73469.1"/>
    <property type="molecule type" value="Genomic_DNA"/>
</dbReference>
<dbReference type="SUPFAM" id="SSF57850">
    <property type="entry name" value="RING/U-box"/>
    <property type="match status" value="1"/>
</dbReference>
<proteinExistence type="predicted"/>
<dbReference type="Proteomes" id="UP000187209">
    <property type="component" value="Unassembled WGS sequence"/>
</dbReference>
<gene>
    <name evidence="8" type="ORF">SteCoe_27832</name>
</gene>
<accession>A0A1R2B9M9</accession>
<dbReference type="Pfam" id="PF13639">
    <property type="entry name" value="zf-RING_2"/>
    <property type="match status" value="1"/>
</dbReference>
<sequence length="330" mass="38212">MVRLDTFMILLSIAWGKCNLCSTSGNLWWNNYTTNFICPYSSTCDSGCYKCINDNIEASCIDSSVVINCITNIVNIIQRTCSSSYYSKSSGGFRIKTPLEVLCYWQLDLRLFNKYSDQVEISLSNNTTLNDMVFILVYNIPYTDGIPFLRNYIGSLYTLKKSYIKVQGNYIVISFWRTSQNNVDFSLKWTTGDSNDSNSKLYLILSVFLPCVGICCCALCIYSFYRKKISRRIRPNVPYQVMNCTEHIDDSYIEEQIPAKYFLTKEKIICPICFDKYYIYSLTLGDQIRETFCKHVFHSKCIEEWIESKPLQYVCPVCKTCLFDIGRIGK</sequence>
<keyword evidence="6" id="KW-0732">Signal</keyword>
<feature type="domain" description="RING-type" evidence="7">
    <location>
        <begin position="270"/>
        <end position="319"/>
    </location>
</feature>
<keyword evidence="9" id="KW-1185">Reference proteome</keyword>
<evidence type="ECO:0000313" key="9">
    <source>
        <dbReference type="Proteomes" id="UP000187209"/>
    </source>
</evidence>
<dbReference type="InterPro" id="IPR001841">
    <property type="entry name" value="Znf_RING"/>
</dbReference>
<dbReference type="SMART" id="SM00184">
    <property type="entry name" value="RING"/>
    <property type="match status" value="1"/>
</dbReference>
<reference evidence="8 9" key="1">
    <citation type="submission" date="2016-11" db="EMBL/GenBank/DDBJ databases">
        <title>The macronuclear genome of Stentor coeruleus: a giant cell with tiny introns.</title>
        <authorList>
            <person name="Slabodnick M."/>
            <person name="Ruby J.G."/>
            <person name="Reiff S.B."/>
            <person name="Swart E.C."/>
            <person name="Gosai S."/>
            <person name="Prabakaran S."/>
            <person name="Witkowska E."/>
            <person name="Larue G.E."/>
            <person name="Fisher S."/>
            <person name="Freeman R.M."/>
            <person name="Gunawardena J."/>
            <person name="Chu W."/>
            <person name="Stover N.A."/>
            <person name="Gregory B.D."/>
            <person name="Nowacki M."/>
            <person name="Derisi J."/>
            <person name="Roy S.W."/>
            <person name="Marshall W.F."/>
            <person name="Sood P."/>
        </authorList>
    </citation>
    <scope>NUCLEOTIDE SEQUENCE [LARGE SCALE GENOMIC DNA]</scope>
    <source>
        <strain evidence="8">WM001</strain>
    </source>
</reference>
<keyword evidence="1" id="KW-0479">Metal-binding</keyword>
<evidence type="ECO:0000313" key="8">
    <source>
        <dbReference type="EMBL" id="OMJ73469.1"/>
    </source>
</evidence>
<comment type="caution">
    <text evidence="8">The sequence shown here is derived from an EMBL/GenBank/DDBJ whole genome shotgun (WGS) entry which is preliminary data.</text>
</comment>